<gene>
    <name evidence="1" type="ORF">UC35_20330</name>
</gene>
<protein>
    <submittedName>
        <fullName evidence="1">Cytochrome oxidase</fullName>
    </submittedName>
</protein>
<name>A0A127JXX4_9BURK</name>
<dbReference type="Pfam" id="PF03597">
    <property type="entry name" value="FixS"/>
    <property type="match status" value="1"/>
</dbReference>
<reference evidence="1 2" key="1">
    <citation type="journal article" date="2014" name="Int. J. Syst. Evol. Microbiol.">
        <title>Ramlibacter solisilvae sp. nov., isolated from forest soil, and emended description of the genus Ramlibacter.</title>
        <authorList>
            <person name="Lee H.J."/>
            <person name="Lee S.H."/>
            <person name="Lee S.S."/>
            <person name="Lee J.S."/>
            <person name="Kim Y."/>
            <person name="Kim S.C."/>
            <person name="Jeon C.O."/>
        </authorList>
    </citation>
    <scope>NUCLEOTIDE SEQUENCE [LARGE SCALE GENOMIC DNA]</scope>
    <source>
        <strain evidence="1 2">5-10</strain>
    </source>
</reference>
<dbReference type="EMBL" id="CP010951">
    <property type="protein sequence ID" value="AMO24755.1"/>
    <property type="molecule type" value="Genomic_DNA"/>
</dbReference>
<dbReference type="Proteomes" id="UP000070433">
    <property type="component" value="Chromosome"/>
</dbReference>
<proteinExistence type="predicted"/>
<keyword evidence="2" id="KW-1185">Reference proteome</keyword>
<evidence type="ECO:0000313" key="1">
    <source>
        <dbReference type="EMBL" id="AMO24755.1"/>
    </source>
</evidence>
<dbReference type="AlphaFoldDB" id="A0A127JXX4"/>
<evidence type="ECO:0000313" key="2">
    <source>
        <dbReference type="Proteomes" id="UP000070433"/>
    </source>
</evidence>
<dbReference type="NCBIfam" id="TIGR00847">
    <property type="entry name" value="ccoS"/>
    <property type="match status" value="1"/>
</dbReference>
<dbReference type="PATRIC" id="fig|94132.3.peg.4148"/>
<accession>A0A127JXX4</accession>
<dbReference type="InterPro" id="IPR004714">
    <property type="entry name" value="Cyt_oxidase_maturation_cbb3"/>
</dbReference>
<organism evidence="1 2">
    <name type="scientific">Ramlibacter tataouinensis</name>
    <dbReference type="NCBI Taxonomy" id="94132"/>
    <lineage>
        <taxon>Bacteria</taxon>
        <taxon>Pseudomonadati</taxon>
        <taxon>Pseudomonadota</taxon>
        <taxon>Betaproteobacteria</taxon>
        <taxon>Burkholderiales</taxon>
        <taxon>Comamonadaceae</taxon>
        <taxon>Ramlibacter</taxon>
    </lineage>
</organism>
<sequence>MDILFLLIPLSVALGLVILGALGWAVWRGQFDSIEAEGERILKSD</sequence>
<dbReference type="RefSeq" id="WP_061502937.1">
    <property type="nucleotide sequence ID" value="NZ_CP010951.1"/>
</dbReference>